<dbReference type="AlphaFoldDB" id="A0AAJ0CI30"/>
<protein>
    <submittedName>
        <fullName evidence="1">Uncharacterized protein</fullName>
    </submittedName>
</protein>
<sequence>MYGKPNDLIERIHNNEYFKPIWSELDFTLQPELYVGRSVEMVDKYCGAGGVVQKAFAPYQQNILKSIIAQLTV</sequence>
<reference evidence="1" key="1">
    <citation type="submission" date="2023-06" db="EMBL/GenBank/DDBJ databases">
        <title>Conoideocrella luteorostrata (Hypocreales: Clavicipitaceae), a potential biocontrol fungus for elongate hemlock scale in United States Christmas tree production areas.</title>
        <authorList>
            <person name="Barrett H."/>
            <person name="Lovett B."/>
            <person name="Macias A.M."/>
            <person name="Stajich J.E."/>
            <person name="Kasson M.T."/>
        </authorList>
    </citation>
    <scope>NUCLEOTIDE SEQUENCE</scope>
    <source>
        <strain evidence="1">ARSEF 14590</strain>
    </source>
</reference>
<evidence type="ECO:0000313" key="2">
    <source>
        <dbReference type="Proteomes" id="UP001251528"/>
    </source>
</evidence>
<dbReference type="Gene3D" id="1.20.200.10">
    <property type="entry name" value="Fumarase/aspartase (Central domain)"/>
    <property type="match status" value="1"/>
</dbReference>
<name>A0AAJ0CI30_9HYPO</name>
<dbReference type="Proteomes" id="UP001251528">
    <property type="component" value="Unassembled WGS sequence"/>
</dbReference>
<keyword evidence="2" id="KW-1185">Reference proteome</keyword>
<evidence type="ECO:0000313" key="1">
    <source>
        <dbReference type="EMBL" id="KAK2593320.1"/>
    </source>
</evidence>
<organism evidence="1 2">
    <name type="scientific">Conoideocrella luteorostrata</name>
    <dbReference type="NCBI Taxonomy" id="1105319"/>
    <lineage>
        <taxon>Eukaryota</taxon>
        <taxon>Fungi</taxon>
        <taxon>Dikarya</taxon>
        <taxon>Ascomycota</taxon>
        <taxon>Pezizomycotina</taxon>
        <taxon>Sordariomycetes</taxon>
        <taxon>Hypocreomycetidae</taxon>
        <taxon>Hypocreales</taxon>
        <taxon>Clavicipitaceae</taxon>
        <taxon>Conoideocrella</taxon>
    </lineage>
</organism>
<comment type="caution">
    <text evidence="1">The sequence shown here is derived from an EMBL/GenBank/DDBJ whole genome shotgun (WGS) entry which is preliminary data.</text>
</comment>
<dbReference type="EMBL" id="JASWJB010000217">
    <property type="protein sequence ID" value="KAK2593320.1"/>
    <property type="molecule type" value="Genomic_DNA"/>
</dbReference>
<proteinExistence type="predicted"/>
<gene>
    <name evidence="1" type="ORF">QQS21_008963</name>
</gene>
<accession>A0AAJ0CI30</accession>